<evidence type="ECO:0000313" key="2">
    <source>
        <dbReference type="EMBL" id="KAF5335047.1"/>
    </source>
</evidence>
<feature type="compositionally biased region" description="Low complexity" evidence="1">
    <location>
        <begin position="9"/>
        <end position="31"/>
    </location>
</feature>
<evidence type="ECO:0000313" key="3">
    <source>
        <dbReference type="EMBL" id="KAF5341321.1"/>
    </source>
</evidence>
<proteinExistence type="predicted"/>
<organism evidence="2 4">
    <name type="scientific">Tetrapyrgos nigripes</name>
    <dbReference type="NCBI Taxonomy" id="182062"/>
    <lineage>
        <taxon>Eukaryota</taxon>
        <taxon>Fungi</taxon>
        <taxon>Dikarya</taxon>
        <taxon>Basidiomycota</taxon>
        <taxon>Agaricomycotina</taxon>
        <taxon>Agaricomycetes</taxon>
        <taxon>Agaricomycetidae</taxon>
        <taxon>Agaricales</taxon>
        <taxon>Marasmiineae</taxon>
        <taxon>Marasmiaceae</taxon>
        <taxon>Tetrapyrgos</taxon>
    </lineage>
</organism>
<keyword evidence="4" id="KW-1185">Reference proteome</keyword>
<comment type="caution">
    <text evidence="2">The sequence shown here is derived from an EMBL/GenBank/DDBJ whole genome shotgun (WGS) entry which is preliminary data.</text>
</comment>
<feature type="compositionally biased region" description="Low complexity" evidence="1">
    <location>
        <begin position="43"/>
        <end position="56"/>
    </location>
</feature>
<feature type="region of interest" description="Disordered" evidence="1">
    <location>
        <begin position="1"/>
        <end position="64"/>
    </location>
</feature>
<accession>A0A8H5C6T4</accession>
<sequence length="115" mass="11262">MSVTLPKHTSLPTGPGMGTGTSTQATTTKKGVWQKFRGGRPTGTGTSTQTQSSGTGLATAPPGLSLTRAGPIGGFGLVTTKTGTGTGIWNKVTSAVRGHKTTSTPTGGMGMGGGV</sequence>
<reference evidence="2 4" key="1">
    <citation type="journal article" date="2020" name="ISME J.">
        <title>Uncovering the hidden diversity of litter-decomposition mechanisms in mushroom-forming fungi.</title>
        <authorList>
            <person name="Floudas D."/>
            <person name="Bentzer J."/>
            <person name="Ahren D."/>
            <person name="Johansson T."/>
            <person name="Persson P."/>
            <person name="Tunlid A."/>
        </authorList>
    </citation>
    <scope>NUCLEOTIDE SEQUENCE [LARGE SCALE GENOMIC DNA]</scope>
    <source>
        <strain evidence="2 4">CBS 291.85</strain>
    </source>
</reference>
<dbReference type="AlphaFoldDB" id="A0A8H5C6T4"/>
<name>A0A8H5C6T4_9AGAR</name>
<dbReference type="EMBL" id="JAACJM010000247">
    <property type="protein sequence ID" value="KAF5335047.1"/>
    <property type="molecule type" value="Genomic_DNA"/>
</dbReference>
<dbReference type="EMBL" id="JAACJM010000167">
    <property type="protein sequence ID" value="KAF5341321.1"/>
    <property type="molecule type" value="Genomic_DNA"/>
</dbReference>
<feature type="region of interest" description="Disordered" evidence="1">
    <location>
        <begin position="96"/>
        <end position="115"/>
    </location>
</feature>
<evidence type="ECO:0000256" key="1">
    <source>
        <dbReference type="SAM" id="MobiDB-lite"/>
    </source>
</evidence>
<dbReference type="Proteomes" id="UP000559256">
    <property type="component" value="Unassembled WGS sequence"/>
</dbReference>
<gene>
    <name evidence="3" type="ORF">D9758_016171</name>
    <name evidence="2" type="ORF">D9758_016327</name>
</gene>
<evidence type="ECO:0000313" key="4">
    <source>
        <dbReference type="Proteomes" id="UP000559256"/>
    </source>
</evidence>
<protein>
    <submittedName>
        <fullName evidence="2">Uncharacterized protein</fullName>
    </submittedName>
</protein>